<dbReference type="OrthoDB" id="3855217at2"/>
<protein>
    <submittedName>
        <fullName evidence="5">Alpha-crystallin</fullName>
    </submittedName>
</protein>
<evidence type="ECO:0000256" key="2">
    <source>
        <dbReference type="RuleBase" id="RU003616"/>
    </source>
</evidence>
<dbReference type="AlphaFoldDB" id="A0A8E2IVA1"/>
<sequence>MTFWSRINGPAWRREKLGRRVEWGLRARSEFSYGSFVRTVSLPGGADEDDIKATYDEGILTVSVRVSEPAKPAKHIQVATN</sequence>
<dbReference type="CDD" id="cd06464">
    <property type="entry name" value="ACD_sHsps-like"/>
    <property type="match status" value="1"/>
</dbReference>
<dbReference type="Proteomes" id="UP000192335">
    <property type="component" value="Unassembled WGS sequence"/>
</dbReference>
<evidence type="ECO:0000259" key="3">
    <source>
        <dbReference type="PROSITE" id="PS01031"/>
    </source>
</evidence>
<evidence type="ECO:0000256" key="1">
    <source>
        <dbReference type="PROSITE-ProRule" id="PRU00285"/>
    </source>
</evidence>
<dbReference type="InterPro" id="IPR002068">
    <property type="entry name" value="A-crystallin/Hsp20_dom"/>
</dbReference>
<dbReference type="Proteomes" id="UP000271464">
    <property type="component" value="Unassembled WGS sequence"/>
</dbReference>
<dbReference type="EMBL" id="MWQA01000001">
    <property type="protein sequence ID" value="ORC08594.1"/>
    <property type="molecule type" value="Genomic_DNA"/>
</dbReference>
<dbReference type="Pfam" id="PF00011">
    <property type="entry name" value="HSP20"/>
    <property type="match status" value="1"/>
</dbReference>
<comment type="similarity">
    <text evidence="1 2">Belongs to the small heat shock protein (HSP20) family.</text>
</comment>
<proteinExistence type="inferred from homology"/>
<dbReference type="EMBL" id="UPHM01000043">
    <property type="protein sequence ID" value="VAZ92111.1"/>
    <property type="molecule type" value="Genomic_DNA"/>
</dbReference>
<gene>
    <name evidence="5" type="primary">hspX_3</name>
    <name evidence="4" type="ORF">B4U45_20340</name>
    <name evidence="5" type="ORF">LAUMK4_01986</name>
</gene>
<reference evidence="4 6" key="1">
    <citation type="submission" date="2017-02" db="EMBL/GenBank/DDBJ databases">
        <title>Mycobacterium kansasii genomes.</title>
        <authorList>
            <person name="Borowka P."/>
            <person name="Strapagiel D."/>
            <person name="Marciniak B."/>
            <person name="Lach J."/>
            <person name="Bakula Z."/>
            <person name="Van Ingen J."/>
            <person name="Safianowska A."/>
            <person name="Brzostek A."/>
            <person name="Dziadek J."/>
            <person name="Jagielski T."/>
        </authorList>
    </citation>
    <scope>NUCLEOTIDE SEQUENCE [LARGE SCALE GENOMIC DNA]</scope>
    <source>
        <strain evidence="4 6">12MK</strain>
    </source>
</reference>
<evidence type="ECO:0000313" key="4">
    <source>
        <dbReference type="EMBL" id="ORC08594.1"/>
    </source>
</evidence>
<keyword evidence="7" id="KW-1185">Reference proteome</keyword>
<dbReference type="Gene3D" id="2.60.40.790">
    <property type="match status" value="1"/>
</dbReference>
<reference evidence="5 7" key="2">
    <citation type="submission" date="2018-09" db="EMBL/GenBank/DDBJ databases">
        <authorList>
            <person name="Tagini F."/>
        </authorList>
    </citation>
    <scope>NUCLEOTIDE SEQUENCE [LARGE SCALE GENOMIC DNA]</scope>
    <source>
        <strain evidence="5 7">MK4</strain>
    </source>
</reference>
<comment type="caution">
    <text evidence="4">The sequence shown here is derived from an EMBL/GenBank/DDBJ whole genome shotgun (WGS) entry which is preliminary data.</text>
</comment>
<evidence type="ECO:0000313" key="6">
    <source>
        <dbReference type="Proteomes" id="UP000192335"/>
    </source>
</evidence>
<feature type="domain" description="SHSP" evidence="3">
    <location>
        <begin position="1"/>
        <end position="81"/>
    </location>
</feature>
<evidence type="ECO:0000313" key="5">
    <source>
        <dbReference type="EMBL" id="VAZ92111.1"/>
    </source>
</evidence>
<organism evidence="4 6">
    <name type="scientific">Mycobacterium persicum</name>
    <dbReference type="NCBI Taxonomy" id="1487726"/>
    <lineage>
        <taxon>Bacteria</taxon>
        <taxon>Bacillati</taxon>
        <taxon>Actinomycetota</taxon>
        <taxon>Actinomycetes</taxon>
        <taxon>Mycobacteriales</taxon>
        <taxon>Mycobacteriaceae</taxon>
        <taxon>Mycobacterium</taxon>
    </lineage>
</organism>
<dbReference type="SUPFAM" id="SSF49764">
    <property type="entry name" value="HSP20-like chaperones"/>
    <property type="match status" value="1"/>
</dbReference>
<accession>A0A8E2IVA1</accession>
<evidence type="ECO:0000313" key="7">
    <source>
        <dbReference type="Proteomes" id="UP000271464"/>
    </source>
</evidence>
<dbReference type="InterPro" id="IPR008978">
    <property type="entry name" value="HSP20-like_chaperone"/>
</dbReference>
<name>A0A8E2IVA1_9MYCO</name>
<dbReference type="PROSITE" id="PS01031">
    <property type="entry name" value="SHSP"/>
    <property type="match status" value="1"/>
</dbReference>